<protein>
    <submittedName>
        <fullName evidence="3">N-acetylmuramoyl-L-alanine amidase</fullName>
        <ecNumber evidence="3">3.5.1.28</ecNumber>
    </submittedName>
</protein>
<keyword evidence="1 3" id="KW-0378">Hydrolase</keyword>
<dbReference type="SUPFAM" id="SSF53187">
    <property type="entry name" value="Zn-dependent exopeptidases"/>
    <property type="match status" value="1"/>
</dbReference>
<dbReference type="Gene3D" id="3.40.630.40">
    <property type="entry name" value="Zn-dependent exopeptidases"/>
    <property type="match status" value="1"/>
</dbReference>
<dbReference type="PANTHER" id="PTHR30404:SF0">
    <property type="entry name" value="N-ACETYLMURAMOYL-L-ALANINE AMIDASE AMIC"/>
    <property type="match status" value="1"/>
</dbReference>
<dbReference type="SMART" id="SM00646">
    <property type="entry name" value="Ami_3"/>
    <property type="match status" value="1"/>
</dbReference>
<dbReference type="GO" id="GO:0008745">
    <property type="term" value="F:N-acetylmuramoyl-L-alanine amidase activity"/>
    <property type="evidence" value="ECO:0007669"/>
    <property type="project" value="UniProtKB-EC"/>
</dbReference>
<feature type="domain" description="MurNAc-LAA" evidence="2">
    <location>
        <begin position="59"/>
        <end position="218"/>
    </location>
</feature>
<dbReference type="EMBL" id="JQ844290">
    <property type="protein sequence ID" value="AGS54339.1"/>
    <property type="molecule type" value="Genomic_DNA"/>
</dbReference>
<reference evidence="3" key="1">
    <citation type="submission" date="2012-03" db="EMBL/GenBank/DDBJ databases">
        <title>Functional metagenomics reveals considerable lignocellulase gene clusters in the gut microbiome of a wood-feeding higher termite.</title>
        <authorList>
            <person name="Liu N."/>
        </authorList>
    </citation>
    <scope>NUCLEOTIDE SEQUENCE</scope>
</reference>
<organism evidence="3">
    <name type="scientific">uncultured bacterium contig00190</name>
    <dbReference type="NCBI Taxonomy" id="1181604"/>
    <lineage>
        <taxon>Bacteria</taxon>
        <taxon>environmental samples</taxon>
    </lineage>
</organism>
<dbReference type="GO" id="GO:0030288">
    <property type="term" value="C:outer membrane-bounded periplasmic space"/>
    <property type="evidence" value="ECO:0007669"/>
    <property type="project" value="TreeGrafter"/>
</dbReference>
<dbReference type="AlphaFoldDB" id="A0A806KI63"/>
<evidence type="ECO:0000259" key="2">
    <source>
        <dbReference type="SMART" id="SM00646"/>
    </source>
</evidence>
<dbReference type="PANTHER" id="PTHR30404">
    <property type="entry name" value="N-ACETYLMURAMOYL-L-ALANINE AMIDASE"/>
    <property type="match status" value="1"/>
</dbReference>
<dbReference type="InterPro" id="IPR050695">
    <property type="entry name" value="N-acetylmuramoyl_amidase_3"/>
</dbReference>
<proteinExistence type="predicted"/>
<evidence type="ECO:0000313" key="3">
    <source>
        <dbReference type="EMBL" id="AGS54339.1"/>
    </source>
</evidence>
<name>A0A806KI63_9BACT</name>
<dbReference type="GO" id="GO:0009253">
    <property type="term" value="P:peptidoglycan catabolic process"/>
    <property type="evidence" value="ECO:0007669"/>
    <property type="project" value="InterPro"/>
</dbReference>
<accession>A0A806KI63</accession>
<dbReference type="InterPro" id="IPR002508">
    <property type="entry name" value="MurNAc-LAA_cat"/>
</dbReference>
<dbReference type="EC" id="3.5.1.28" evidence="3"/>
<evidence type="ECO:0000256" key="1">
    <source>
        <dbReference type="ARBA" id="ARBA00022801"/>
    </source>
</evidence>
<sequence length="222" mass="23989">MIDPGHGGKDPGAIGPKSLQEKDVVLSVGLKLKKNLEDKGFTVKMTRSKDEFLELAKRPKMASDWGGDLFISLHCNAIDGKERQQRTEGFKFYILRAGGSEADKAIARRENQAIALETGKKGKTEISAAEWIVLDNQLALYAERSALLAGYLVESFDGGSVKKEGTGAGQAGFMVLVGAYMPAVLAELGFITHPQDSEFLGSEKGQDELAERLAKAIVNFAK</sequence>
<dbReference type="CDD" id="cd02696">
    <property type="entry name" value="MurNAc-LAA"/>
    <property type="match status" value="1"/>
</dbReference>
<dbReference type="Pfam" id="PF01520">
    <property type="entry name" value="Amidase_3"/>
    <property type="match status" value="1"/>
</dbReference>